<dbReference type="RefSeq" id="WP_012609906.1">
    <property type="nucleotide sequence ID" value="NC_011768.1"/>
</dbReference>
<name>B8FHQ0_DESAL</name>
<reference evidence="2 3" key="1">
    <citation type="journal article" date="2012" name="Environ. Microbiol.">
        <title>The genome sequence of Desulfatibacillum alkenivorans AK-01: a blueprint for anaerobic alkane oxidation.</title>
        <authorList>
            <person name="Callaghan A.V."/>
            <person name="Morris B.E."/>
            <person name="Pereira I.A."/>
            <person name="McInerney M.J."/>
            <person name="Austin R.N."/>
            <person name="Groves J.T."/>
            <person name="Kukor J.J."/>
            <person name="Suflita J.M."/>
            <person name="Young L.Y."/>
            <person name="Zylstra G.J."/>
            <person name="Wawrik B."/>
        </authorList>
    </citation>
    <scope>NUCLEOTIDE SEQUENCE [LARGE SCALE GENOMIC DNA]</scope>
    <source>
        <strain evidence="2 3">AK-01</strain>
    </source>
</reference>
<dbReference type="AlphaFoldDB" id="B8FHQ0"/>
<keyword evidence="1" id="KW-0732">Signal</keyword>
<proteinExistence type="predicted"/>
<dbReference type="eggNOG" id="COG2911">
    <property type="taxonomic scope" value="Bacteria"/>
</dbReference>
<dbReference type="HOGENOM" id="CLU_351513_0_0_7"/>
<organism evidence="2 3">
    <name type="scientific">Desulfatibacillum aliphaticivorans</name>
    <dbReference type="NCBI Taxonomy" id="218208"/>
    <lineage>
        <taxon>Bacteria</taxon>
        <taxon>Pseudomonadati</taxon>
        <taxon>Thermodesulfobacteriota</taxon>
        <taxon>Desulfobacteria</taxon>
        <taxon>Desulfobacterales</taxon>
        <taxon>Desulfatibacillaceae</taxon>
        <taxon>Desulfatibacillum</taxon>
    </lineage>
</organism>
<gene>
    <name evidence="2" type="ordered locus">Dalk_0762</name>
</gene>
<protein>
    <submittedName>
        <fullName evidence="2">Uncharacterized protein</fullName>
    </submittedName>
</protein>
<sequence length="800" mass="85857">MKRLLIIAVLLAFVGAGNALAAWNYEDLPAFDPAPDAWNPSAVFVDNDVLTNTLLLYASGGKVYGWDPETLESQLVVSPTLQSTWAAGPAGMVLAYDGSTLYFHDNGGPTKYLYKFVFGNDPETYTTFNTNCEGSIYELAINPWTDRLWFVTGDYANGKMYLYEIVGAGTKRTINLKMEIDNAMTGAGVGPIVFKGPNTVLVGEAVYATEGAFQWVYPEGDLVVDDQYAYFSGGLSDAVLGYSNRPFVATGSGQNVSYIYNGMVEQVLTHTETVGGLAFDGSQFYIGTTHVTSGTVSFGVLSDTENVNLVSPAEGYRYAPMDLPAVGLQAWNNSLAYYGDTILYAGDNGGTVDIYAYNTISGTCEMWADVDFSEGSDWAFGPAGLTAGSDGYLYYHDNGGPTKFLYRNKLSDPSVKKTLSLSGTIEGSIWDITWNPWSESLWIATADLDADVFYLYEVNQNFSGIVGDGISFPIPHAADGGASGPIIFGSEKYCYYGESVWGVNGYIHKVNVNTGRVYKDVFTLTGGLNSAVYGPDQGVYVSTSEGNSIYKINTLDDSSELVAETAGSIADLANDGTSLIVAATDPATYATDLMTIWKPWLTGIPDDQAPTNDLDQTDFTVQTGTGSTDRVGIQGGAGTTIEYFQFLDPTDMDLPAGGPYNLRYGLLDFRAKVAEVGGTATIWIRFGENLAANRQWWKLDALRGWYQPENAEFMQAGDAVKLTIVDGGEGDADGVANGYVVDPAGPGYPNTATDDDTVIDDTSDCFVQTASQPHTGAMGLILLLGVGTAALLKKRFAARS</sequence>
<feature type="chain" id="PRO_5002869378" evidence="1">
    <location>
        <begin position="22"/>
        <end position="800"/>
    </location>
</feature>
<dbReference type="NCBIfam" id="NF041766">
    <property type="entry name" value="choice_anch_U"/>
    <property type="match status" value="1"/>
</dbReference>
<evidence type="ECO:0000313" key="3">
    <source>
        <dbReference type="Proteomes" id="UP000000739"/>
    </source>
</evidence>
<dbReference type="KEGG" id="dal:Dalk_0762"/>
<dbReference type="InterPro" id="IPR053784">
    <property type="entry name" value="Choice_anch_U_dom"/>
</dbReference>
<accession>B8FHQ0</accession>
<evidence type="ECO:0000313" key="2">
    <source>
        <dbReference type="EMBL" id="ACL02467.1"/>
    </source>
</evidence>
<dbReference type="EMBL" id="CP001322">
    <property type="protein sequence ID" value="ACL02467.1"/>
    <property type="molecule type" value="Genomic_DNA"/>
</dbReference>
<dbReference type="Proteomes" id="UP000000739">
    <property type="component" value="Chromosome"/>
</dbReference>
<feature type="signal peptide" evidence="1">
    <location>
        <begin position="1"/>
        <end position="21"/>
    </location>
</feature>
<keyword evidence="3" id="KW-1185">Reference proteome</keyword>
<evidence type="ECO:0000256" key="1">
    <source>
        <dbReference type="SAM" id="SignalP"/>
    </source>
</evidence>
<dbReference type="SUPFAM" id="SSF69322">
    <property type="entry name" value="Tricorn protease domain 2"/>
    <property type="match status" value="1"/>
</dbReference>